<comment type="caution">
    <text evidence="3">The sequence shown here is derived from an EMBL/GenBank/DDBJ whole genome shotgun (WGS) entry which is preliminary data.</text>
</comment>
<sequence>MKICMLTSGHDVYDNRIYYKEILSLRKKYDEIYIVAPGEKNFTTEDGVIVKCFPKRKNWRDRIRPMKDMFSIAKEIKADVYHAHEPDSFQVAVKLKKNFGAKIIYDSHEYYPEAFSEHFPSCKKLMEKVIYTYEKNIAKKADCIISVNDILVNKFKKYHNNVELLPNYPVLKGDEINKEFQGKPTFVYVGGLREDRGIFKILEGIKLVEEQCKYIFIGSFEREDFKIKCEQYIEKNLKDKDITFTGKIPHVEVFDYLKTAHAGFVILQPGNWRYVNSEPIKLFEYMISKTAVIGSGFPMIERVLIPSNSGLLVTPDSPKEIGDAIRTIASNIEGAKEMGENGFDVVKKSYNWSICEERLLKAYKVLE</sequence>
<evidence type="ECO:0000313" key="3">
    <source>
        <dbReference type="EMBL" id="MBC2399548.1"/>
    </source>
</evidence>
<organism evidence="3 4">
    <name type="scientific">Clostridium tetanomorphum</name>
    <dbReference type="NCBI Taxonomy" id="1553"/>
    <lineage>
        <taxon>Bacteria</taxon>
        <taxon>Bacillati</taxon>
        <taxon>Bacillota</taxon>
        <taxon>Clostridia</taxon>
        <taxon>Eubacteriales</taxon>
        <taxon>Clostridiaceae</taxon>
        <taxon>Clostridium</taxon>
    </lineage>
</organism>
<dbReference type="InterPro" id="IPR050194">
    <property type="entry name" value="Glycosyltransferase_grp1"/>
</dbReference>
<dbReference type="Pfam" id="PF00534">
    <property type="entry name" value="Glycos_transf_1"/>
    <property type="match status" value="1"/>
</dbReference>
<feature type="domain" description="Glycosyltransferase subfamily 4-like N-terminal" evidence="2">
    <location>
        <begin position="25"/>
        <end position="167"/>
    </location>
</feature>
<dbReference type="RefSeq" id="WP_035147315.1">
    <property type="nucleotide sequence ID" value="NZ_JAAZWO010000030.1"/>
</dbReference>
<feature type="domain" description="Glycosyl transferase family 1" evidence="1">
    <location>
        <begin position="176"/>
        <end position="342"/>
    </location>
</feature>
<name>A0A923J329_CLOTT</name>
<dbReference type="SUPFAM" id="SSF53756">
    <property type="entry name" value="UDP-Glycosyltransferase/glycogen phosphorylase"/>
    <property type="match status" value="1"/>
</dbReference>
<dbReference type="CDD" id="cd03794">
    <property type="entry name" value="GT4_WbuB-like"/>
    <property type="match status" value="1"/>
</dbReference>
<dbReference type="Pfam" id="PF13439">
    <property type="entry name" value="Glyco_transf_4"/>
    <property type="match status" value="1"/>
</dbReference>
<evidence type="ECO:0000313" key="4">
    <source>
        <dbReference type="Proteomes" id="UP000563151"/>
    </source>
</evidence>
<evidence type="ECO:0000259" key="1">
    <source>
        <dbReference type="Pfam" id="PF00534"/>
    </source>
</evidence>
<proteinExistence type="predicted"/>
<reference evidence="3 4" key="1">
    <citation type="submission" date="2020-04" db="EMBL/GenBank/DDBJ databases">
        <title>Genomic insights into acetone-butanol-ethanol (ABE) fermentation by sequencing solventogenic clostridia strains.</title>
        <authorList>
            <person name="Brown S."/>
        </authorList>
    </citation>
    <scope>NUCLEOTIDE SEQUENCE [LARGE SCALE GENOMIC DNA]</scope>
    <source>
        <strain evidence="3 4">DJ011</strain>
    </source>
</reference>
<gene>
    <name evidence="3" type="ORF">HGG79_17475</name>
</gene>
<accession>A0A923J329</accession>
<dbReference type="PANTHER" id="PTHR45947:SF3">
    <property type="entry name" value="SULFOQUINOVOSYL TRANSFERASE SQD2"/>
    <property type="match status" value="1"/>
</dbReference>
<dbReference type="GO" id="GO:0016757">
    <property type="term" value="F:glycosyltransferase activity"/>
    <property type="evidence" value="ECO:0007669"/>
    <property type="project" value="InterPro"/>
</dbReference>
<protein>
    <submittedName>
        <fullName evidence="3">Glycosyltransferase family 4 protein</fullName>
    </submittedName>
</protein>
<keyword evidence="4" id="KW-1185">Reference proteome</keyword>
<dbReference type="InterPro" id="IPR001296">
    <property type="entry name" value="Glyco_trans_1"/>
</dbReference>
<dbReference type="PANTHER" id="PTHR45947">
    <property type="entry name" value="SULFOQUINOVOSYL TRANSFERASE SQD2"/>
    <property type="match status" value="1"/>
</dbReference>
<dbReference type="InterPro" id="IPR028098">
    <property type="entry name" value="Glyco_trans_4-like_N"/>
</dbReference>
<dbReference type="EMBL" id="JAAZWO010000030">
    <property type="protein sequence ID" value="MBC2399548.1"/>
    <property type="molecule type" value="Genomic_DNA"/>
</dbReference>
<evidence type="ECO:0000259" key="2">
    <source>
        <dbReference type="Pfam" id="PF13439"/>
    </source>
</evidence>
<dbReference type="Gene3D" id="3.40.50.2000">
    <property type="entry name" value="Glycogen Phosphorylase B"/>
    <property type="match status" value="2"/>
</dbReference>
<dbReference type="AlphaFoldDB" id="A0A923J329"/>
<dbReference type="Proteomes" id="UP000563151">
    <property type="component" value="Unassembled WGS sequence"/>
</dbReference>